<name>A0ABS7MKL2_9ACTN</name>
<accession>A0ABS7MKL2</accession>
<protein>
    <submittedName>
        <fullName evidence="1">YjcQ family protein</fullName>
    </submittedName>
</protein>
<dbReference type="EMBL" id="JAIMFO010000007">
    <property type="protein sequence ID" value="MBY4797904.1"/>
    <property type="molecule type" value="Genomic_DNA"/>
</dbReference>
<comment type="caution">
    <text evidence="1">The sequence shown here is derived from an EMBL/GenBank/DDBJ whole genome shotgun (WGS) entry which is preliminary data.</text>
</comment>
<proteinExistence type="predicted"/>
<keyword evidence="2" id="KW-1185">Reference proteome</keyword>
<dbReference type="Pfam" id="PF09639">
    <property type="entry name" value="YjcQ"/>
    <property type="match status" value="1"/>
</dbReference>
<dbReference type="Gene3D" id="1.10.10.10">
    <property type="entry name" value="Winged helix-like DNA-binding domain superfamily/Winged helix DNA-binding domain"/>
    <property type="match status" value="1"/>
</dbReference>
<dbReference type="Proteomes" id="UP000700908">
    <property type="component" value="Unassembled WGS sequence"/>
</dbReference>
<evidence type="ECO:0000313" key="2">
    <source>
        <dbReference type="Proteomes" id="UP000700908"/>
    </source>
</evidence>
<dbReference type="InterPro" id="IPR036388">
    <property type="entry name" value="WH-like_DNA-bd_sf"/>
</dbReference>
<dbReference type="RefSeq" id="WP_222199810.1">
    <property type="nucleotide sequence ID" value="NZ_JAIMFO010000007.1"/>
</dbReference>
<dbReference type="InterPro" id="IPR036390">
    <property type="entry name" value="WH_DNA-bd_sf"/>
</dbReference>
<reference evidence="1 2" key="1">
    <citation type="submission" date="2021-08" db="EMBL/GenBank/DDBJ databases">
        <title>Collinsella faecalis sp. nov. isolated from swine faeces.</title>
        <authorList>
            <person name="Oh B.S."/>
            <person name="Lee J.H."/>
        </authorList>
    </citation>
    <scope>NUCLEOTIDE SEQUENCE [LARGE SCALE GENOMIC DNA]</scope>
    <source>
        <strain evidence="1 2">AGMB00827</strain>
    </source>
</reference>
<dbReference type="InterPro" id="IPR018597">
    <property type="entry name" value="Phage_Tuc2009_YjcQ"/>
</dbReference>
<gene>
    <name evidence="1" type="ORF">K6V98_06020</name>
</gene>
<dbReference type="SUPFAM" id="SSF46785">
    <property type="entry name" value="Winged helix' DNA-binding domain"/>
    <property type="match status" value="1"/>
</dbReference>
<evidence type="ECO:0000313" key="1">
    <source>
        <dbReference type="EMBL" id="MBY4797904.1"/>
    </source>
</evidence>
<sequence length="102" mass="10549">MPKGGVEPVEELAEKAAGVSDRYFATVLTSLADDGLVSGISVTDYIDGSTGVIFRETRLTLAGAEYLSENAMMAKARKLAGTAFEAAVASFVASLVRAANMG</sequence>
<organism evidence="1 2">
    <name type="scientific">Collinsella ureilytica</name>
    <dbReference type="NCBI Taxonomy" id="2869515"/>
    <lineage>
        <taxon>Bacteria</taxon>
        <taxon>Bacillati</taxon>
        <taxon>Actinomycetota</taxon>
        <taxon>Coriobacteriia</taxon>
        <taxon>Coriobacteriales</taxon>
        <taxon>Coriobacteriaceae</taxon>
        <taxon>Collinsella</taxon>
    </lineage>
</organism>